<sequence>VRTRTVRTTISASQQENRQSVDFAKLFHSSLVDNELLAKPTIESEKRNESALKYLGTWASTRVNINTAPRHVLEAAFIFGGNEVKIADEVILRRRIKPFKDIDDLKKQLFAYSDLIEKCKRFITTESTFFTIKITAVSGVAETSTVIAIKKDGDKTKRIAVVST</sequence>
<protein>
    <submittedName>
        <fullName evidence="1">Uncharacterized protein</fullName>
    </submittedName>
</protein>
<dbReference type="InterPro" id="IPR010994">
    <property type="entry name" value="RuvA_2-like"/>
</dbReference>
<dbReference type="AlphaFoldDB" id="X1SMM6"/>
<proteinExistence type="predicted"/>
<comment type="caution">
    <text evidence="1">The sequence shown here is derived from an EMBL/GenBank/DDBJ whole genome shotgun (WGS) entry which is preliminary data.</text>
</comment>
<name>X1SMM6_9ZZZZ</name>
<dbReference type="EMBL" id="BARW01015389">
    <property type="protein sequence ID" value="GAI94193.1"/>
    <property type="molecule type" value="Genomic_DNA"/>
</dbReference>
<reference evidence="1" key="1">
    <citation type="journal article" date="2014" name="Front. Microbiol.">
        <title>High frequency of phylogenetically diverse reductive dehalogenase-homologous genes in deep subseafloor sedimentary metagenomes.</title>
        <authorList>
            <person name="Kawai M."/>
            <person name="Futagami T."/>
            <person name="Toyoda A."/>
            <person name="Takaki Y."/>
            <person name="Nishi S."/>
            <person name="Hori S."/>
            <person name="Arai W."/>
            <person name="Tsubouchi T."/>
            <person name="Morono Y."/>
            <person name="Uchiyama I."/>
            <person name="Ito T."/>
            <person name="Fujiyama A."/>
            <person name="Inagaki F."/>
            <person name="Takami H."/>
        </authorList>
    </citation>
    <scope>NUCLEOTIDE SEQUENCE</scope>
    <source>
        <strain evidence="1">Expedition CK06-06</strain>
    </source>
</reference>
<dbReference type="SUPFAM" id="SSF47781">
    <property type="entry name" value="RuvA domain 2-like"/>
    <property type="match status" value="1"/>
</dbReference>
<feature type="non-terminal residue" evidence="1">
    <location>
        <position position="1"/>
    </location>
</feature>
<gene>
    <name evidence="1" type="ORF">S12H4_27025</name>
</gene>
<accession>X1SMM6</accession>
<evidence type="ECO:0000313" key="1">
    <source>
        <dbReference type="EMBL" id="GAI94193.1"/>
    </source>
</evidence>
<organism evidence="1">
    <name type="scientific">marine sediment metagenome</name>
    <dbReference type="NCBI Taxonomy" id="412755"/>
    <lineage>
        <taxon>unclassified sequences</taxon>
        <taxon>metagenomes</taxon>
        <taxon>ecological metagenomes</taxon>
    </lineage>
</organism>